<feature type="transmembrane region" description="Helical" evidence="7">
    <location>
        <begin position="173"/>
        <end position="190"/>
    </location>
</feature>
<comment type="similarity">
    <text evidence="2">Belongs to the concentrative nucleoside transporter (CNT) (TC 2.A.41) family.</text>
</comment>
<organism evidence="11 12">
    <name type="scientific">Russula ochroleuca</name>
    <dbReference type="NCBI Taxonomy" id="152965"/>
    <lineage>
        <taxon>Eukaryota</taxon>
        <taxon>Fungi</taxon>
        <taxon>Dikarya</taxon>
        <taxon>Basidiomycota</taxon>
        <taxon>Agaricomycotina</taxon>
        <taxon>Agaricomycetes</taxon>
        <taxon>Russulales</taxon>
        <taxon>Russulaceae</taxon>
        <taxon>Russula</taxon>
    </lineage>
</organism>
<dbReference type="InterPro" id="IPR008276">
    <property type="entry name" value="C_nuclsd_transpt"/>
</dbReference>
<keyword evidence="4 7" id="KW-0812">Transmembrane</keyword>
<protein>
    <submittedName>
        <fullName evidence="11">Na+ dependent nucleoside transporter C-terminus-domain-containing protein</fullName>
    </submittedName>
</protein>
<evidence type="ECO:0000259" key="8">
    <source>
        <dbReference type="Pfam" id="PF01773"/>
    </source>
</evidence>
<feature type="domain" description="Concentrative nucleoside transporter N-terminal" evidence="8">
    <location>
        <begin position="177"/>
        <end position="248"/>
    </location>
</feature>
<feature type="transmembrane region" description="Helical" evidence="7">
    <location>
        <begin position="418"/>
        <end position="446"/>
    </location>
</feature>
<evidence type="ECO:0000313" key="12">
    <source>
        <dbReference type="Proteomes" id="UP000759537"/>
    </source>
</evidence>
<evidence type="ECO:0000256" key="3">
    <source>
        <dbReference type="ARBA" id="ARBA00022475"/>
    </source>
</evidence>
<dbReference type="PANTHER" id="PTHR10590">
    <property type="entry name" value="SODIUM/NUCLEOSIDE COTRANSPORTER"/>
    <property type="match status" value="1"/>
</dbReference>
<dbReference type="OrthoDB" id="6075923at2759"/>
<accession>A0A9P5JZ31</accession>
<name>A0A9P5JZ31_9AGAM</name>
<comment type="subcellular location">
    <subcellularLocation>
        <location evidence="1">Cell membrane</location>
        <topology evidence="1">Multi-pass membrane protein</topology>
    </subcellularLocation>
</comment>
<dbReference type="GO" id="GO:0005886">
    <property type="term" value="C:plasma membrane"/>
    <property type="evidence" value="ECO:0007669"/>
    <property type="project" value="UniProtKB-SubCell"/>
</dbReference>
<keyword evidence="5 7" id="KW-1133">Transmembrane helix</keyword>
<dbReference type="InterPro" id="IPR002668">
    <property type="entry name" value="CNT_N_dom"/>
</dbReference>
<reference evidence="11" key="2">
    <citation type="journal article" date="2020" name="Nat. Commun.">
        <title>Large-scale genome sequencing of mycorrhizal fungi provides insights into the early evolution of symbiotic traits.</title>
        <authorList>
            <person name="Miyauchi S."/>
            <person name="Kiss E."/>
            <person name="Kuo A."/>
            <person name="Drula E."/>
            <person name="Kohler A."/>
            <person name="Sanchez-Garcia M."/>
            <person name="Morin E."/>
            <person name="Andreopoulos B."/>
            <person name="Barry K.W."/>
            <person name="Bonito G."/>
            <person name="Buee M."/>
            <person name="Carver A."/>
            <person name="Chen C."/>
            <person name="Cichocki N."/>
            <person name="Clum A."/>
            <person name="Culley D."/>
            <person name="Crous P.W."/>
            <person name="Fauchery L."/>
            <person name="Girlanda M."/>
            <person name="Hayes R.D."/>
            <person name="Keri Z."/>
            <person name="LaButti K."/>
            <person name="Lipzen A."/>
            <person name="Lombard V."/>
            <person name="Magnuson J."/>
            <person name="Maillard F."/>
            <person name="Murat C."/>
            <person name="Nolan M."/>
            <person name="Ohm R.A."/>
            <person name="Pangilinan J."/>
            <person name="Pereira M.F."/>
            <person name="Perotto S."/>
            <person name="Peter M."/>
            <person name="Pfister S."/>
            <person name="Riley R."/>
            <person name="Sitrit Y."/>
            <person name="Stielow J.B."/>
            <person name="Szollosi G."/>
            <person name="Zifcakova L."/>
            <person name="Stursova M."/>
            <person name="Spatafora J.W."/>
            <person name="Tedersoo L."/>
            <person name="Vaario L.M."/>
            <person name="Yamada A."/>
            <person name="Yan M."/>
            <person name="Wang P."/>
            <person name="Xu J."/>
            <person name="Bruns T."/>
            <person name="Baldrian P."/>
            <person name="Vilgalys R."/>
            <person name="Dunand C."/>
            <person name="Henrissat B."/>
            <person name="Grigoriev I.V."/>
            <person name="Hibbett D."/>
            <person name="Nagy L.G."/>
            <person name="Martin F.M."/>
        </authorList>
    </citation>
    <scope>NUCLEOTIDE SEQUENCE</scope>
    <source>
        <strain evidence="11">Prilba</strain>
    </source>
</reference>
<comment type="caution">
    <text evidence="11">The sequence shown here is derived from an EMBL/GenBank/DDBJ whole genome shotgun (WGS) entry which is preliminary data.</text>
</comment>
<evidence type="ECO:0000256" key="7">
    <source>
        <dbReference type="SAM" id="Phobius"/>
    </source>
</evidence>
<dbReference type="EMBL" id="WHVB01000019">
    <property type="protein sequence ID" value="KAF8473011.1"/>
    <property type="molecule type" value="Genomic_DNA"/>
</dbReference>
<feature type="domain" description="Nucleoside transporter/FeoB GTPase Gate" evidence="10">
    <location>
        <begin position="259"/>
        <end position="356"/>
    </location>
</feature>
<keyword evidence="3" id="KW-1003">Cell membrane</keyword>
<feature type="transmembrane region" description="Helical" evidence="7">
    <location>
        <begin position="258"/>
        <end position="280"/>
    </location>
</feature>
<dbReference type="Pfam" id="PF07662">
    <property type="entry name" value="Nucleos_tra2_C"/>
    <property type="match status" value="1"/>
</dbReference>
<feature type="transmembrane region" description="Helical" evidence="7">
    <location>
        <begin position="558"/>
        <end position="578"/>
    </location>
</feature>
<evidence type="ECO:0000256" key="1">
    <source>
        <dbReference type="ARBA" id="ARBA00004651"/>
    </source>
</evidence>
<dbReference type="PANTHER" id="PTHR10590:SF4">
    <property type="entry name" value="SOLUTE CARRIER FAMILY 28 MEMBER 3"/>
    <property type="match status" value="1"/>
</dbReference>
<dbReference type="Pfam" id="PF01773">
    <property type="entry name" value="Nucleos_tra2_N"/>
    <property type="match status" value="1"/>
</dbReference>
<feature type="transmembrane region" description="Helical" evidence="7">
    <location>
        <begin position="68"/>
        <end position="87"/>
    </location>
</feature>
<dbReference type="Proteomes" id="UP000759537">
    <property type="component" value="Unassembled WGS sequence"/>
</dbReference>
<evidence type="ECO:0000256" key="5">
    <source>
        <dbReference type="ARBA" id="ARBA00022989"/>
    </source>
</evidence>
<dbReference type="GO" id="GO:0005337">
    <property type="term" value="F:nucleoside transmembrane transporter activity"/>
    <property type="evidence" value="ECO:0007669"/>
    <property type="project" value="InterPro"/>
</dbReference>
<dbReference type="InterPro" id="IPR011657">
    <property type="entry name" value="CNT_C_dom"/>
</dbReference>
<evidence type="ECO:0000256" key="4">
    <source>
        <dbReference type="ARBA" id="ARBA00022692"/>
    </source>
</evidence>
<keyword evidence="6 7" id="KW-0472">Membrane</keyword>
<feature type="domain" description="Concentrative nucleoside transporter C-terminal" evidence="9">
    <location>
        <begin position="363"/>
        <end position="576"/>
    </location>
</feature>
<feature type="transmembrane region" description="Helical" evidence="7">
    <location>
        <begin position="140"/>
        <end position="161"/>
    </location>
</feature>
<proteinExistence type="inferred from homology"/>
<evidence type="ECO:0000256" key="2">
    <source>
        <dbReference type="ARBA" id="ARBA00009033"/>
    </source>
</evidence>
<evidence type="ECO:0000256" key="6">
    <source>
        <dbReference type="ARBA" id="ARBA00023136"/>
    </source>
</evidence>
<feature type="transmembrane region" description="Helical" evidence="7">
    <location>
        <begin position="521"/>
        <end position="546"/>
    </location>
</feature>
<dbReference type="GO" id="GO:0015293">
    <property type="term" value="F:symporter activity"/>
    <property type="evidence" value="ECO:0007669"/>
    <property type="project" value="TreeGrafter"/>
</dbReference>
<feature type="transmembrane region" description="Helical" evidence="7">
    <location>
        <begin position="334"/>
        <end position="356"/>
    </location>
</feature>
<evidence type="ECO:0000313" key="11">
    <source>
        <dbReference type="EMBL" id="KAF8473011.1"/>
    </source>
</evidence>
<feature type="transmembrane region" description="Helical" evidence="7">
    <location>
        <begin position="94"/>
        <end position="113"/>
    </location>
</feature>
<dbReference type="Pfam" id="PF07670">
    <property type="entry name" value="Gate"/>
    <property type="match status" value="1"/>
</dbReference>
<dbReference type="AlphaFoldDB" id="A0A9P5JZ31"/>
<feature type="transmembrane region" description="Helical" evidence="7">
    <location>
        <begin position="292"/>
        <end position="314"/>
    </location>
</feature>
<sequence>MVSVGGPVQEDITDMNPSSSSDSLSKGKRVVSHHSEDAGANLDDIAMIGLVKDESSWFSRNRSLVRRLRLFALGGLILGWWISATILQATRHRWIVQTFFAWSFIAIIAFRFIPTSVVTRPVEAVWIPFVQRPFFALPKYVRYGLGWLALLAITLGSAFGFELENGTKYGDRAISVLGLVVFQFGFWATSTHRSYIQWRTVIVGLFFQQVVALFVLKSGAGFHIFGWIATLATDFLNQGLVGAAFFFDQDTVNTKHWFFVNLLATIIFFIAFVQMFYYLGVMQWIIKHFAWFFFKTMGISGAEAVVAAASPFVGQGESACLVRPYVDIMTESEIHLVMTSGFSTIAGSVLSAYINLGVPAQNLITASVMSIPASIAISKIRMPELEEPVTRGRIVVDRGEENAKNAPVNALHAFAKGALFGLVVAGQILCNVLTILSLVATVNGLLTWIGRGFGVHHLTLQLVLRYIFYPITFFLGVPRSEILRVSELLATKLIENEFAAYENLQALMASPDALSKRGYTIASYALCGFANLGSLGIQIGVLSALAPSRTRVIARIGPSAMIAGFISTLQAAGIAGMLV</sequence>
<evidence type="ECO:0000259" key="10">
    <source>
        <dbReference type="Pfam" id="PF07670"/>
    </source>
</evidence>
<reference evidence="11" key="1">
    <citation type="submission" date="2019-10" db="EMBL/GenBank/DDBJ databases">
        <authorList>
            <consortium name="DOE Joint Genome Institute"/>
            <person name="Kuo A."/>
            <person name="Miyauchi S."/>
            <person name="Kiss E."/>
            <person name="Drula E."/>
            <person name="Kohler A."/>
            <person name="Sanchez-Garcia M."/>
            <person name="Andreopoulos B."/>
            <person name="Barry K.W."/>
            <person name="Bonito G."/>
            <person name="Buee M."/>
            <person name="Carver A."/>
            <person name="Chen C."/>
            <person name="Cichocki N."/>
            <person name="Clum A."/>
            <person name="Culley D."/>
            <person name="Crous P.W."/>
            <person name="Fauchery L."/>
            <person name="Girlanda M."/>
            <person name="Hayes R."/>
            <person name="Keri Z."/>
            <person name="LaButti K."/>
            <person name="Lipzen A."/>
            <person name="Lombard V."/>
            <person name="Magnuson J."/>
            <person name="Maillard F."/>
            <person name="Morin E."/>
            <person name="Murat C."/>
            <person name="Nolan M."/>
            <person name="Ohm R."/>
            <person name="Pangilinan J."/>
            <person name="Pereira M."/>
            <person name="Perotto S."/>
            <person name="Peter M."/>
            <person name="Riley R."/>
            <person name="Sitrit Y."/>
            <person name="Stielow B."/>
            <person name="Szollosi G."/>
            <person name="Zifcakova L."/>
            <person name="Stursova M."/>
            <person name="Spatafora J.W."/>
            <person name="Tedersoo L."/>
            <person name="Vaario L.-M."/>
            <person name="Yamada A."/>
            <person name="Yan M."/>
            <person name="Wang P."/>
            <person name="Xu J."/>
            <person name="Bruns T."/>
            <person name="Baldrian P."/>
            <person name="Vilgalys R."/>
            <person name="Henrissat B."/>
            <person name="Grigoriev I.V."/>
            <person name="Hibbett D."/>
            <person name="Nagy L.G."/>
            <person name="Martin F.M."/>
        </authorList>
    </citation>
    <scope>NUCLEOTIDE SEQUENCE</scope>
    <source>
        <strain evidence="11">Prilba</strain>
    </source>
</reference>
<evidence type="ECO:0000259" key="9">
    <source>
        <dbReference type="Pfam" id="PF07662"/>
    </source>
</evidence>
<gene>
    <name evidence="11" type="ORF">DFH94DRAFT_765299</name>
</gene>
<dbReference type="InterPro" id="IPR011642">
    <property type="entry name" value="Gate_dom"/>
</dbReference>
<keyword evidence="12" id="KW-1185">Reference proteome</keyword>
<feature type="transmembrane region" description="Helical" evidence="7">
    <location>
        <begin position="458"/>
        <end position="477"/>
    </location>
</feature>